<feature type="domain" description="Amidase" evidence="1">
    <location>
        <begin position="4"/>
        <end position="399"/>
    </location>
</feature>
<reference evidence="2" key="1">
    <citation type="submission" date="2021-02" db="EMBL/GenBank/DDBJ databases">
        <authorList>
            <person name="Nowell W R."/>
        </authorList>
    </citation>
    <scope>NUCLEOTIDE SEQUENCE</scope>
</reference>
<dbReference type="InterPro" id="IPR036928">
    <property type="entry name" value="AS_sf"/>
</dbReference>
<dbReference type="Proteomes" id="UP000682733">
    <property type="component" value="Unassembled WGS sequence"/>
</dbReference>
<dbReference type="Proteomes" id="UP000677228">
    <property type="component" value="Unassembled WGS sequence"/>
</dbReference>
<evidence type="ECO:0000259" key="1">
    <source>
        <dbReference type="Pfam" id="PF01425"/>
    </source>
</evidence>
<dbReference type="EMBL" id="CAJNOK010022525">
    <property type="protein sequence ID" value="CAF1349368.1"/>
    <property type="molecule type" value="Genomic_DNA"/>
</dbReference>
<dbReference type="PANTHER" id="PTHR11895:SF170">
    <property type="entry name" value="AMIDASE"/>
    <property type="match status" value="1"/>
</dbReference>
<sequence>MLNGTGFMEGYICDEDATIVTRLLKAGAIIVGKANCEYMCFSGGSHTNKSGYVQNPHAPGYMSGGSSSGSAVLLGDPAAQVDMAIACDQGGSIRIPASWCGCYGMKPTHGLVPYTGIMSLESTVDHVGPCTKNVIDNCKLLQVIQGYDGFDPRSRPYPKDYTLEKTNYLEAIKLGIKGLKIGLVREGFELPNAETDVNELVRTTAKRLIEYGAAVVEEISIPEHKLGPVLLTGVVFEGGLMSLLHNSGPSSLNEKFHTSLLDYTKKTMVAASHEWSPTLKSALLTGQWIHNQYPGHFYAKATNLARWLTQKYDEQLNIYDVLIMPTLPCKATKLPTEEEARDPTIVNQKASEMTANTCVFNITHHPAMTVPVGFSPNAESVLLPVGLMIIGKHYDEATIYRVAKVIEESNSDSCTTRQ</sequence>
<dbReference type="InterPro" id="IPR023631">
    <property type="entry name" value="Amidase_dom"/>
</dbReference>
<gene>
    <name evidence="2" type="ORF">OVA965_LOCUS30725</name>
    <name evidence="3" type="ORF">TMI583_LOCUS31533</name>
</gene>
<dbReference type="InterPro" id="IPR000120">
    <property type="entry name" value="Amidase"/>
</dbReference>
<name>A0A8S2F0Z0_9BILA</name>
<dbReference type="EMBL" id="CAJOBA010044162">
    <property type="protein sequence ID" value="CAF4160103.1"/>
    <property type="molecule type" value="Genomic_DNA"/>
</dbReference>
<comment type="caution">
    <text evidence="2">The sequence shown here is derived from an EMBL/GenBank/DDBJ whole genome shotgun (WGS) entry which is preliminary data.</text>
</comment>
<dbReference type="Gene3D" id="3.90.1300.10">
    <property type="entry name" value="Amidase signature (AS) domain"/>
    <property type="match status" value="1"/>
</dbReference>
<organism evidence="2 4">
    <name type="scientific">Didymodactylos carnosus</name>
    <dbReference type="NCBI Taxonomy" id="1234261"/>
    <lineage>
        <taxon>Eukaryota</taxon>
        <taxon>Metazoa</taxon>
        <taxon>Spiralia</taxon>
        <taxon>Gnathifera</taxon>
        <taxon>Rotifera</taxon>
        <taxon>Eurotatoria</taxon>
        <taxon>Bdelloidea</taxon>
        <taxon>Philodinida</taxon>
        <taxon>Philodinidae</taxon>
        <taxon>Didymodactylos</taxon>
    </lineage>
</organism>
<evidence type="ECO:0000313" key="4">
    <source>
        <dbReference type="Proteomes" id="UP000677228"/>
    </source>
</evidence>
<evidence type="ECO:0000313" key="3">
    <source>
        <dbReference type="EMBL" id="CAF4160103.1"/>
    </source>
</evidence>
<evidence type="ECO:0000313" key="2">
    <source>
        <dbReference type="EMBL" id="CAF1349368.1"/>
    </source>
</evidence>
<dbReference type="AlphaFoldDB" id="A0A8S2F0Z0"/>
<dbReference type="Pfam" id="PF01425">
    <property type="entry name" value="Amidase"/>
    <property type="match status" value="1"/>
</dbReference>
<accession>A0A8S2F0Z0</accession>
<protein>
    <recommendedName>
        <fullName evidence="1">Amidase domain-containing protein</fullName>
    </recommendedName>
</protein>
<dbReference type="PANTHER" id="PTHR11895">
    <property type="entry name" value="TRANSAMIDASE"/>
    <property type="match status" value="1"/>
</dbReference>
<dbReference type="GO" id="GO:0003824">
    <property type="term" value="F:catalytic activity"/>
    <property type="evidence" value="ECO:0007669"/>
    <property type="project" value="InterPro"/>
</dbReference>
<proteinExistence type="predicted"/>
<dbReference type="SUPFAM" id="SSF75304">
    <property type="entry name" value="Amidase signature (AS) enzymes"/>
    <property type="match status" value="1"/>
</dbReference>